<dbReference type="InterPro" id="IPR013538">
    <property type="entry name" value="ASHA1/2-like_C"/>
</dbReference>
<comment type="similarity">
    <text evidence="1">Belongs to the AHA1 family.</text>
</comment>
<keyword evidence="4" id="KW-1185">Reference proteome</keyword>
<reference evidence="4" key="1">
    <citation type="journal article" date="2019" name="Int. J. Syst. Evol. Microbiol.">
        <title>The Global Catalogue of Microorganisms (GCM) 10K type strain sequencing project: providing services to taxonomists for standard genome sequencing and annotation.</title>
        <authorList>
            <consortium name="The Broad Institute Genomics Platform"/>
            <consortium name="The Broad Institute Genome Sequencing Center for Infectious Disease"/>
            <person name="Wu L."/>
            <person name="Ma J."/>
        </authorList>
    </citation>
    <scope>NUCLEOTIDE SEQUENCE [LARGE SCALE GENOMIC DNA]</scope>
    <source>
        <strain evidence="4">CCUG 59189</strain>
    </source>
</reference>
<dbReference type="RefSeq" id="WP_379318930.1">
    <property type="nucleotide sequence ID" value="NZ_JBHTLM010000005.1"/>
</dbReference>
<dbReference type="Pfam" id="PF08327">
    <property type="entry name" value="AHSA1"/>
    <property type="match status" value="1"/>
</dbReference>
<dbReference type="CDD" id="cd08894">
    <property type="entry name" value="SRPBCC_CalC_Aha1-like_1"/>
    <property type="match status" value="1"/>
</dbReference>
<protein>
    <submittedName>
        <fullName evidence="3">SRPBCC family protein</fullName>
    </submittedName>
</protein>
<evidence type="ECO:0000313" key="4">
    <source>
        <dbReference type="Proteomes" id="UP001597262"/>
    </source>
</evidence>
<dbReference type="SUPFAM" id="SSF55961">
    <property type="entry name" value="Bet v1-like"/>
    <property type="match status" value="1"/>
</dbReference>
<dbReference type="InterPro" id="IPR023393">
    <property type="entry name" value="START-like_dom_sf"/>
</dbReference>
<dbReference type="EMBL" id="JBHTLM010000005">
    <property type="protein sequence ID" value="MFD1176492.1"/>
    <property type="molecule type" value="Genomic_DNA"/>
</dbReference>
<dbReference type="Proteomes" id="UP001597262">
    <property type="component" value="Unassembled WGS sequence"/>
</dbReference>
<dbReference type="Gene3D" id="3.30.530.20">
    <property type="match status" value="1"/>
</dbReference>
<name>A0ABW3RW30_9BACL</name>
<gene>
    <name evidence="3" type="ORF">ACFQ3W_09290</name>
</gene>
<accession>A0ABW3RW30</accession>
<evidence type="ECO:0000313" key="3">
    <source>
        <dbReference type="EMBL" id="MFD1176492.1"/>
    </source>
</evidence>
<feature type="domain" description="Activator of Hsp90 ATPase homologue 1/2-like C-terminal" evidence="2">
    <location>
        <begin position="17"/>
        <end position="143"/>
    </location>
</feature>
<comment type="caution">
    <text evidence="3">The sequence shown here is derived from an EMBL/GenBank/DDBJ whole genome shotgun (WGS) entry which is preliminary data.</text>
</comment>
<evidence type="ECO:0000259" key="2">
    <source>
        <dbReference type="Pfam" id="PF08327"/>
    </source>
</evidence>
<sequence length="148" mass="17049">MTPIVGKNEVINSRKFDFPLELVFKAWTTPEQLARWWGPKGFTNTFEEFEFTPGGHWRFVMHGPNGVDYPNHSVFEEIVPLERIVIRHLNTPEFLLTATFEGIDGVTKVTWRQQFMKSAAFNQAKSFLAEANEQNLDRLNDLLSECSG</sequence>
<evidence type="ECO:0000256" key="1">
    <source>
        <dbReference type="ARBA" id="ARBA00006817"/>
    </source>
</evidence>
<proteinExistence type="inferred from homology"/>
<organism evidence="3 4">
    <name type="scientific">Paenibacillus puldeungensis</name>
    <dbReference type="NCBI Taxonomy" id="696536"/>
    <lineage>
        <taxon>Bacteria</taxon>
        <taxon>Bacillati</taxon>
        <taxon>Bacillota</taxon>
        <taxon>Bacilli</taxon>
        <taxon>Bacillales</taxon>
        <taxon>Paenibacillaceae</taxon>
        <taxon>Paenibacillus</taxon>
    </lineage>
</organism>